<dbReference type="Pfam" id="PF01564">
    <property type="entry name" value="Spermine_synth"/>
    <property type="match status" value="1"/>
</dbReference>
<protein>
    <submittedName>
        <fullName evidence="2">Spermine synthase</fullName>
    </submittedName>
</protein>
<dbReference type="InterPro" id="IPR029063">
    <property type="entry name" value="SAM-dependent_MTases_sf"/>
</dbReference>
<accession>A0A914EMD6</accession>
<evidence type="ECO:0000313" key="2">
    <source>
        <dbReference type="WBParaSite" id="ACRNAN_scaffold948.g11920.t1"/>
    </source>
</evidence>
<proteinExistence type="predicted"/>
<dbReference type="Proteomes" id="UP000887540">
    <property type="component" value="Unplaced"/>
</dbReference>
<dbReference type="SUPFAM" id="SSF53335">
    <property type="entry name" value="S-adenosyl-L-methionine-dependent methyltransferases"/>
    <property type="match status" value="1"/>
</dbReference>
<name>A0A914EMD6_9BILA</name>
<dbReference type="AlphaFoldDB" id="A0A914EMD6"/>
<dbReference type="Gene3D" id="3.40.50.150">
    <property type="entry name" value="Vaccinia Virus protein VP39"/>
    <property type="match status" value="1"/>
</dbReference>
<dbReference type="CDD" id="cd02440">
    <property type="entry name" value="AdoMet_MTases"/>
    <property type="match status" value="1"/>
</dbReference>
<dbReference type="WBParaSite" id="ACRNAN_scaffold948.g11920.t1">
    <property type="protein sequence ID" value="ACRNAN_scaffold948.g11920.t1"/>
    <property type="gene ID" value="ACRNAN_scaffold948.g11920"/>
</dbReference>
<organism evidence="1 2">
    <name type="scientific">Acrobeloides nanus</name>
    <dbReference type="NCBI Taxonomy" id="290746"/>
    <lineage>
        <taxon>Eukaryota</taxon>
        <taxon>Metazoa</taxon>
        <taxon>Ecdysozoa</taxon>
        <taxon>Nematoda</taxon>
        <taxon>Chromadorea</taxon>
        <taxon>Rhabditida</taxon>
        <taxon>Tylenchina</taxon>
        <taxon>Cephalobomorpha</taxon>
        <taxon>Cephaloboidea</taxon>
        <taxon>Cephalobidae</taxon>
        <taxon>Acrobeloides</taxon>
    </lineage>
</organism>
<reference evidence="2" key="1">
    <citation type="submission" date="2022-11" db="UniProtKB">
        <authorList>
            <consortium name="WormBaseParasite"/>
        </authorList>
    </citation>
    <scope>IDENTIFICATION</scope>
</reference>
<evidence type="ECO:0000313" key="1">
    <source>
        <dbReference type="Proteomes" id="UP000887540"/>
    </source>
</evidence>
<sequence>MCSQLMNNMCYIVVDYEIENVYSRSILVNTLVDAKLSIADLIKSENEKFTLQNSANWKINHYRLHKPYLKAMSIAPFLTDTIQKETKNPSILLIGVAGATLNNFYHEMPNEPIIIGVELDSIMVDVAEKWFGLKKSNRHKILVEDGVKFFKDREQNAEKYDAIFVDACQTDHDDELHCPIYEFRIEDMAYHVHRSLAENGTLAINVLSLNNTISAYDKILNVYRSYFPTCFFLSAQNGDWMNRVLVATNNPNININQEEFIRKLHENMPEIFFKSNDFKVDLIV</sequence>
<keyword evidence="1" id="KW-1185">Reference proteome</keyword>